<dbReference type="GO" id="GO:0016832">
    <property type="term" value="F:aldehyde-lyase activity"/>
    <property type="evidence" value="ECO:0007669"/>
    <property type="project" value="TreeGrafter"/>
</dbReference>
<keyword evidence="5" id="KW-1185">Reference proteome</keyword>
<dbReference type="EMBL" id="JACCBV010000001">
    <property type="protein sequence ID" value="NYE21531.1"/>
    <property type="molecule type" value="Genomic_DNA"/>
</dbReference>
<dbReference type="GO" id="GO:0019323">
    <property type="term" value="P:pentose catabolic process"/>
    <property type="evidence" value="ECO:0007669"/>
    <property type="project" value="TreeGrafter"/>
</dbReference>
<dbReference type="Pfam" id="PF00596">
    <property type="entry name" value="Aldolase_II"/>
    <property type="match status" value="1"/>
</dbReference>
<organism evidence="4 5">
    <name type="scientific">Microbacterium immunditiarum</name>
    <dbReference type="NCBI Taxonomy" id="337480"/>
    <lineage>
        <taxon>Bacteria</taxon>
        <taxon>Bacillati</taxon>
        <taxon>Actinomycetota</taxon>
        <taxon>Actinomycetes</taxon>
        <taxon>Micrococcales</taxon>
        <taxon>Microbacteriaceae</taxon>
        <taxon>Microbacterium</taxon>
    </lineage>
</organism>
<evidence type="ECO:0000313" key="4">
    <source>
        <dbReference type="EMBL" id="NYE21531.1"/>
    </source>
</evidence>
<feature type="domain" description="Class II aldolase/adducin N-terminal" evidence="3">
    <location>
        <begin position="7"/>
        <end position="190"/>
    </location>
</feature>
<evidence type="ECO:0000313" key="5">
    <source>
        <dbReference type="Proteomes" id="UP000576969"/>
    </source>
</evidence>
<evidence type="ECO:0000256" key="2">
    <source>
        <dbReference type="ARBA" id="ARBA00023239"/>
    </source>
</evidence>
<dbReference type="InterPro" id="IPR036409">
    <property type="entry name" value="Aldolase_II/adducin_N_sf"/>
</dbReference>
<dbReference type="GO" id="GO:0005829">
    <property type="term" value="C:cytosol"/>
    <property type="evidence" value="ECO:0007669"/>
    <property type="project" value="TreeGrafter"/>
</dbReference>
<dbReference type="InterPro" id="IPR001303">
    <property type="entry name" value="Aldolase_II/adducin_N"/>
</dbReference>
<dbReference type="AlphaFoldDB" id="A0A7Y9KLB1"/>
<dbReference type="PANTHER" id="PTHR22789">
    <property type="entry name" value="FUCULOSE PHOSPHATE ALDOLASE"/>
    <property type="match status" value="1"/>
</dbReference>
<protein>
    <submittedName>
        <fullName evidence="4">HCOMODA/2-hydroxy-3-carboxy-muconic semialdehyde decarboxylase</fullName>
        <ecNumber evidence="4">4.1.1.-</ecNumber>
    </submittedName>
</protein>
<dbReference type="Proteomes" id="UP000576969">
    <property type="component" value="Unassembled WGS sequence"/>
</dbReference>
<sequence length="234" mass="24994">MSTSQSELLAQANHILVSQGVLDAFGHVSVRSESDPNRFLLARNMAPALVAASDVQDFDLDGNTGDDRKPYLERYIHSEIYRARPDVLAVVHSHSPAVIPFGVTEAPLRPVFHMAGFLSGGVARFEIADIGGDGTDLLIRDPGLGVALAAALGDAPMALMRGHGSVTVAGSLPLAVYRAIYAEKNAALQRDAISLGTVRYLTEQEGHSAATTNAGQVGRAWDMWLRTAETPHDR</sequence>
<evidence type="ECO:0000256" key="1">
    <source>
        <dbReference type="ARBA" id="ARBA00022723"/>
    </source>
</evidence>
<dbReference type="InterPro" id="IPR050197">
    <property type="entry name" value="Aldolase_class_II_sugar_metab"/>
</dbReference>
<dbReference type="EC" id="4.1.1.-" evidence="4"/>
<comment type="caution">
    <text evidence="4">The sequence shown here is derived from an EMBL/GenBank/DDBJ whole genome shotgun (WGS) entry which is preliminary data.</text>
</comment>
<reference evidence="4 5" key="1">
    <citation type="submission" date="2020-07" db="EMBL/GenBank/DDBJ databases">
        <title>Sequencing the genomes of 1000 actinobacteria strains.</title>
        <authorList>
            <person name="Klenk H.-P."/>
        </authorList>
    </citation>
    <scope>NUCLEOTIDE SEQUENCE [LARGE SCALE GENOMIC DNA]</scope>
    <source>
        <strain evidence="4 5">DSM 24662</strain>
    </source>
</reference>
<dbReference type="GO" id="GO:0046872">
    <property type="term" value="F:metal ion binding"/>
    <property type="evidence" value="ECO:0007669"/>
    <property type="project" value="UniProtKB-KW"/>
</dbReference>
<dbReference type="Gene3D" id="3.40.225.10">
    <property type="entry name" value="Class II aldolase/adducin N-terminal domain"/>
    <property type="match status" value="1"/>
</dbReference>
<gene>
    <name evidence="4" type="ORF">BJ991_003559</name>
</gene>
<keyword evidence="2 4" id="KW-0456">Lyase</keyword>
<name>A0A7Y9KLB1_9MICO</name>
<dbReference type="SMART" id="SM01007">
    <property type="entry name" value="Aldolase_II"/>
    <property type="match status" value="1"/>
</dbReference>
<evidence type="ECO:0000259" key="3">
    <source>
        <dbReference type="SMART" id="SM01007"/>
    </source>
</evidence>
<dbReference type="PANTHER" id="PTHR22789:SF0">
    <property type="entry name" value="3-OXO-TETRONATE 4-PHOSPHATE DECARBOXYLASE-RELATED"/>
    <property type="match status" value="1"/>
</dbReference>
<accession>A0A7Y9KLB1</accession>
<proteinExistence type="predicted"/>
<keyword evidence="1" id="KW-0479">Metal-binding</keyword>
<dbReference type="SUPFAM" id="SSF53639">
    <property type="entry name" value="AraD/HMP-PK domain-like"/>
    <property type="match status" value="1"/>
</dbReference>
<dbReference type="RefSeq" id="WP_179492223.1">
    <property type="nucleotide sequence ID" value="NZ_JACCBV010000001.1"/>
</dbReference>